<sequence>MASSISQDSAHPLKDSPNTNTGSTKVTTAGPPAVNEYSRLQNPKASFRVVQPEVVPRNLRLTLRMSGLTIMVAHMMEINLLVDWISSSKIEHKPISIEAHVRQEEENAQPERQVSPEKLYRAALLRDRWKRQLKSMKTTNFWNDELLTELDHMFDFNGELMAHGKNWQVIIYTDNEGDAMLVGDGPWQEFCSMVRKIFIYTREEQKINPGTLNSRVDENPVIAEERTGDELKESDCKGQVDYVLPSSEEEVEPSKLSESLSVTEEEDFPICLEGEYNCLLEEICSRIFSPRAKKMWCLSLYDNVGPASLGVFPRKRMHGIATSVVLNQEWGSLTLPCDVMAGMFMAVQAFVPSESQGFLNVLAGGKHTFQQPQVYSAHLEGNVDAT</sequence>
<evidence type="ECO:0000256" key="1">
    <source>
        <dbReference type="RuleBase" id="RU004549"/>
    </source>
</evidence>
<dbReference type="GO" id="GO:0005634">
    <property type="term" value="C:nucleus"/>
    <property type="evidence" value="ECO:0007669"/>
    <property type="project" value="UniProtKB-SubCell"/>
</dbReference>
<gene>
    <name evidence="4" type="ORF">IFM89_010904</name>
</gene>
<comment type="similarity">
    <text evidence="1">Belongs to the Aux/IAA family.</text>
</comment>
<proteinExistence type="inferred from homology"/>
<evidence type="ECO:0000256" key="2">
    <source>
        <dbReference type="SAM" id="MobiDB-lite"/>
    </source>
</evidence>
<feature type="region of interest" description="Disordered" evidence="2">
    <location>
        <begin position="1"/>
        <end position="37"/>
    </location>
</feature>
<comment type="function">
    <text evidence="1">Aux/IAA proteins are short-lived transcriptional factors that function as repressors of early auxin response genes at low auxin concentrations.</text>
</comment>
<dbReference type="Proteomes" id="UP000631114">
    <property type="component" value="Unassembled WGS sequence"/>
</dbReference>
<evidence type="ECO:0000259" key="3">
    <source>
        <dbReference type="Pfam" id="PF02309"/>
    </source>
</evidence>
<dbReference type="InterPro" id="IPR033389">
    <property type="entry name" value="AUX/IAA_dom"/>
</dbReference>
<comment type="subunit">
    <text evidence="1">Homodimers and heterodimers.</text>
</comment>
<keyword evidence="1" id="KW-0927">Auxin signaling pathway</keyword>
<dbReference type="InterPro" id="IPR044835">
    <property type="entry name" value="ARF_plant"/>
</dbReference>
<name>A0A835MAT7_9MAGN</name>
<keyword evidence="1" id="KW-0804">Transcription</keyword>
<comment type="caution">
    <text evidence="4">The sequence shown here is derived from an EMBL/GenBank/DDBJ whole genome shotgun (WGS) entry which is preliminary data.</text>
</comment>
<comment type="subcellular location">
    <subcellularLocation>
        <location evidence="1">Nucleus</location>
    </subcellularLocation>
</comment>
<dbReference type="OrthoDB" id="1742718at2759"/>
<evidence type="ECO:0000313" key="4">
    <source>
        <dbReference type="EMBL" id="KAF9620169.1"/>
    </source>
</evidence>
<dbReference type="Pfam" id="PF02309">
    <property type="entry name" value="AUX_IAA"/>
    <property type="match status" value="1"/>
</dbReference>
<reference evidence="4 5" key="1">
    <citation type="submission" date="2020-10" db="EMBL/GenBank/DDBJ databases">
        <title>The Coptis chinensis genome and diversification of protoberbering-type alkaloids.</title>
        <authorList>
            <person name="Wang B."/>
            <person name="Shu S."/>
            <person name="Song C."/>
            <person name="Liu Y."/>
        </authorList>
    </citation>
    <scope>NUCLEOTIDE SEQUENCE [LARGE SCALE GENOMIC DNA]</scope>
    <source>
        <strain evidence="4">HL-2020</strain>
        <tissue evidence="4">Leaf</tissue>
    </source>
</reference>
<dbReference type="GO" id="GO:0009734">
    <property type="term" value="P:auxin-activated signaling pathway"/>
    <property type="evidence" value="ECO:0007669"/>
    <property type="project" value="UniProtKB-UniRule"/>
</dbReference>
<feature type="domain" description="AUX/IAA" evidence="3">
    <location>
        <begin position="163"/>
        <end position="201"/>
    </location>
</feature>
<dbReference type="AlphaFoldDB" id="A0A835MAT7"/>
<keyword evidence="1" id="KW-0678">Repressor</keyword>
<dbReference type="GO" id="GO:0006355">
    <property type="term" value="P:regulation of DNA-templated transcription"/>
    <property type="evidence" value="ECO:0007669"/>
    <property type="project" value="InterPro"/>
</dbReference>
<dbReference type="GO" id="GO:0003677">
    <property type="term" value="F:DNA binding"/>
    <property type="evidence" value="ECO:0007669"/>
    <property type="project" value="InterPro"/>
</dbReference>
<evidence type="ECO:0000313" key="5">
    <source>
        <dbReference type="Proteomes" id="UP000631114"/>
    </source>
</evidence>
<dbReference type="PANTHER" id="PTHR31384:SF1">
    <property type="entry name" value="AUXIN RESPONSE FACTOR 9"/>
    <property type="match status" value="1"/>
</dbReference>
<dbReference type="EMBL" id="JADFTS010000002">
    <property type="protein sequence ID" value="KAF9620169.1"/>
    <property type="molecule type" value="Genomic_DNA"/>
</dbReference>
<accession>A0A835MAT7</accession>
<keyword evidence="5" id="KW-1185">Reference proteome</keyword>
<dbReference type="Gene3D" id="3.10.20.90">
    <property type="entry name" value="Phosphatidylinositol 3-kinase Catalytic Subunit, Chain A, domain 1"/>
    <property type="match status" value="1"/>
</dbReference>
<organism evidence="4 5">
    <name type="scientific">Coptis chinensis</name>
    <dbReference type="NCBI Taxonomy" id="261450"/>
    <lineage>
        <taxon>Eukaryota</taxon>
        <taxon>Viridiplantae</taxon>
        <taxon>Streptophyta</taxon>
        <taxon>Embryophyta</taxon>
        <taxon>Tracheophyta</taxon>
        <taxon>Spermatophyta</taxon>
        <taxon>Magnoliopsida</taxon>
        <taxon>Ranunculales</taxon>
        <taxon>Ranunculaceae</taxon>
        <taxon>Coptidoideae</taxon>
        <taxon>Coptis</taxon>
    </lineage>
</organism>
<protein>
    <recommendedName>
        <fullName evidence="1">Auxin-responsive protein</fullName>
    </recommendedName>
</protein>
<dbReference type="PANTHER" id="PTHR31384">
    <property type="entry name" value="AUXIN RESPONSE FACTOR 4-RELATED"/>
    <property type="match status" value="1"/>
</dbReference>
<dbReference type="SUPFAM" id="SSF54277">
    <property type="entry name" value="CAD &amp; PB1 domains"/>
    <property type="match status" value="1"/>
</dbReference>
<keyword evidence="1" id="KW-0539">Nucleus</keyword>
<feature type="compositionally biased region" description="Polar residues" evidence="2">
    <location>
        <begin position="16"/>
        <end position="27"/>
    </location>
</feature>
<keyword evidence="1" id="KW-0805">Transcription regulation</keyword>